<dbReference type="InterPro" id="IPR010982">
    <property type="entry name" value="Lambda_DNA-bd_dom_sf"/>
</dbReference>
<proteinExistence type="predicted"/>
<dbReference type="SUPFAM" id="SSF47413">
    <property type="entry name" value="lambda repressor-like DNA-binding domains"/>
    <property type="match status" value="1"/>
</dbReference>
<dbReference type="InterPro" id="IPR001387">
    <property type="entry name" value="Cro/C1-type_HTH"/>
</dbReference>
<dbReference type="OrthoDB" id="3422637at2"/>
<sequence>MNDLLRAALHETGHTLESLAERVGVDPKTPARWLREDRVPHPRHRAAAAEALGRDIVDIWPDTTRRREPIWFRPWQDIESEAVLLRSYQSTVLPGLLQTEAYARAVLTGGGLLPRQDIERHVANRLARQAILARPENPPRLAAVVDESVLRRPVGGRATMREQLTALVTAAQADHVKIQVVPATVGAYAGLNGPFVLATADDHQMAGYLDNQLQGTVVSDADDIAAILNVWENVRAEALSHWQSVDLISEVAETWT</sequence>
<protein>
    <recommendedName>
        <fullName evidence="1">HTH cro/C1-type domain-containing protein</fullName>
    </recommendedName>
</protein>
<organism evidence="2 3">
    <name type="scientific">Micromonospora yangpuensis</name>
    <dbReference type="NCBI Taxonomy" id="683228"/>
    <lineage>
        <taxon>Bacteria</taxon>
        <taxon>Bacillati</taxon>
        <taxon>Actinomycetota</taxon>
        <taxon>Actinomycetes</taxon>
        <taxon>Micromonosporales</taxon>
        <taxon>Micromonosporaceae</taxon>
        <taxon>Micromonospora</taxon>
    </lineage>
</organism>
<dbReference type="Gene3D" id="1.10.260.40">
    <property type="entry name" value="lambda repressor-like DNA-binding domains"/>
    <property type="match status" value="1"/>
</dbReference>
<evidence type="ECO:0000313" key="3">
    <source>
        <dbReference type="Proteomes" id="UP000198937"/>
    </source>
</evidence>
<keyword evidence="3" id="KW-1185">Reference proteome</keyword>
<accession>A0A1C6U595</accession>
<reference evidence="2 3" key="1">
    <citation type="submission" date="2016-06" db="EMBL/GenBank/DDBJ databases">
        <authorList>
            <person name="Kjaerup R.B."/>
            <person name="Dalgaard T.S."/>
            <person name="Juul-Madsen H.R."/>
        </authorList>
    </citation>
    <scope>NUCLEOTIDE SEQUENCE [LARGE SCALE GENOMIC DNA]</scope>
    <source>
        <strain evidence="2 3">DSM 45577</strain>
    </source>
</reference>
<evidence type="ECO:0000313" key="2">
    <source>
        <dbReference type="EMBL" id="SCL49226.1"/>
    </source>
</evidence>
<dbReference type="SMART" id="SM00530">
    <property type="entry name" value="HTH_XRE"/>
    <property type="match status" value="1"/>
</dbReference>
<dbReference type="InterPro" id="IPR043917">
    <property type="entry name" value="DUF5753"/>
</dbReference>
<dbReference type="CDD" id="cd00093">
    <property type="entry name" value="HTH_XRE"/>
    <property type="match status" value="1"/>
</dbReference>
<dbReference type="AlphaFoldDB" id="A0A1C6U595"/>
<name>A0A1C6U595_9ACTN</name>
<gene>
    <name evidence="2" type="ORF">GA0070617_1116</name>
</gene>
<evidence type="ECO:0000259" key="1">
    <source>
        <dbReference type="SMART" id="SM00530"/>
    </source>
</evidence>
<feature type="domain" description="HTH cro/C1-type" evidence="1">
    <location>
        <begin position="4"/>
        <end position="59"/>
    </location>
</feature>
<dbReference type="EMBL" id="FMIA01000002">
    <property type="protein sequence ID" value="SCL49226.1"/>
    <property type="molecule type" value="Genomic_DNA"/>
</dbReference>
<dbReference type="Proteomes" id="UP000198937">
    <property type="component" value="Unassembled WGS sequence"/>
</dbReference>
<dbReference type="RefSeq" id="WP_091434546.1">
    <property type="nucleotide sequence ID" value="NZ_BMMJ01000001.1"/>
</dbReference>
<dbReference type="GO" id="GO:0003677">
    <property type="term" value="F:DNA binding"/>
    <property type="evidence" value="ECO:0007669"/>
    <property type="project" value="InterPro"/>
</dbReference>
<dbReference type="STRING" id="683228.GA0070617_1116"/>
<dbReference type="Pfam" id="PF19054">
    <property type="entry name" value="DUF5753"/>
    <property type="match status" value="1"/>
</dbReference>